<keyword evidence="3" id="KW-1185">Reference proteome</keyword>
<protein>
    <submittedName>
        <fullName evidence="2">Uncharacterized protein</fullName>
    </submittedName>
</protein>
<organism evidence="2 3">
    <name type="scientific">Hesseltinella vesiculosa</name>
    <dbReference type="NCBI Taxonomy" id="101127"/>
    <lineage>
        <taxon>Eukaryota</taxon>
        <taxon>Fungi</taxon>
        <taxon>Fungi incertae sedis</taxon>
        <taxon>Mucoromycota</taxon>
        <taxon>Mucoromycotina</taxon>
        <taxon>Mucoromycetes</taxon>
        <taxon>Mucorales</taxon>
        <taxon>Cunninghamellaceae</taxon>
        <taxon>Hesseltinella</taxon>
    </lineage>
</organism>
<evidence type="ECO:0000256" key="1">
    <source>
        <dbReference type="SAM" id="Phobius"/>
    </source>
</evidence>
<comment type="caution">
    <text evidence="2">The sequence shown here is derived from an EMBL/GenBank/DDBJ whole genome shotgun (WGS) entry which is preliminary data.</text>
</comment>
<evidence type="ECO:0000313" key="2">
    <source>
        <dbReference type="EMBL" id="ORX60442.1"/>
    </source>
</evidence>
<dbReference type="EMBL" id="MCGT01000004">
    <property type="protein sequence ID" value="ORX60442.1"/>
    <property type="molecule type" value="Genomic_DNA"/>
</dbReference>
<reference evidence="2 3" key="1">
    <citation type="submission" date="2016-07" db="EMBL/GenBank/DDBJ databases">
        <title>Pervasive Adenine N6-methylation of Active Genes in Fungi.</title>
        <authorList>
            <consortium name="DOE Joint Genome Institute"/>
            <person name="Mondo S.J."/>
            <person name="Dannebaum R.O."/>
            <person name="Kuo R.C."/>
            <person name="Labutti K."/>
            <person name="Haridas S."/>
            <person name="Kuo A."/>
            <person name="Salamov A."/>
            <person name="Ahrendt S.R."/>
            <person name="Lipzen A."/>
            <person name="Sullivan W."/>
            <person name="Andreopoulos W.B."/>
            <person name="Clum A."/>
            <person name="Lindquist E."/>
            <person name="Daum C."/>
            <person name="Ramamoorthy G.K."/>
            <person name="Gryganskyi A."/>
            <person name="Culley D."/>
            <person name="Magnuson J.K."/>
            <person name="James T.Y."/>
            <person name="O'Malley M.A."/>
            <person name="Stajich J.E."/>
            <person name="Spatafora J.W."/>
            <person name="Visel A."/>
            <person name="Grigoriev I.V."/>
        </authorList>
    </citation>
    <scope>NUCLEOTIDE SEQUENCE [LARGE SCALE GENOMIC DNA]</scope>
    <source>
        <strain evidence="2 3">NRRL 3301</strain>
    </source>
</reference>
<proteinExistence type="predicted"/>
<evidence type="ECO:0000313" key="3">
    <source>
        <dbReference type="Proteomes" id="UP000242146"/>
    </source>
</evidence>
<accession>A0A1X2GSJ3</accession>
<feature type="transmembrane region" description="Helical" evidence="1">
    <location>
        <begin position="20"/>
        <end position="43"/>
    </location>
</feature>
<name>A0A1X2GSJ3_9FUNG</name>
<feature type="transmembrane region" description="Helical" evidence="1">
    <location>
        <begin position="74"/>
        <end position="97"/>
    </location>
</feature>
<keyword evidence="1" id="KW-0472">Membrane</keyword>
<gene>
    <name evidence="2" type="ORF">DM01DRAFT_1160502</name>
</gene>
<keyword evidence="1" id="KW-1133">Transmembrane helix</keyword>
<dbReference type="Proteomes" id="UP000242146">
    <property type="component" value="Unassembled WGS sequence"/>
</dbReference>
<sequence>MQVVRSAGLKFIKPSSCPMLFSSVLPCGPKTINIPFFLLFICAMNPHKSLLVHLSNPGYGLIACKLASFRVAALFSLSTIPLSLFPFLFVHFLVCILK</sequence>
<dbReference type="AlphaFoldDB" id="A0A1X2GSJ3"/>
<keyword evidence="1" id="KW-0812">Transmembrane</keyword>